<evidence type="ECO:0000256" key="1">
    <source>
        <dbReference type="ARBA" id="ARBA00009437"/>
    </source>
</evidence>
<name>A0ABV6G2J9_9GAMM</name>
<dbReference type="PANTHER" id="PTHR30419:SF8">
    <property type="entry name" value="NITROGEN ASSIMILATION TRANSCRIPTIONAL ACTIVATOR-RELATED"/>
    <property type="match status" value="1"/>
</dbReference>
<accession>A0ABV6G2J9</accession>
<dbReference type="InterPro" id="IPR005119">
    <property type="entry name" value="LysR_subst-bd"/>
</dbReference>
<dbReference type="Pfam" id="PF03466">
    <property type="entry name" value="LysR_substrate"/>
    <property type="match status" value="1"/>
</dbReference>
<evidence type="ECO:0000256" key="4">
    <source>
        <dbReference type="ARBA" id="ARBA00023163"/>
    </source>
</evidence>
<dbReference type="EMBL" id="JBHLVX010000025">
    <property type="protein sequence ID" value="MFC0267872.1"/>
    <property type="molecule type" value="Genomic_DNA"/>
</dbReference>
<feature type="domain" description="HTH lysR-type" evidence="5">
    <location>
        <begin position="21"/>
        <end position="78"/>
    </location>
</feature>
<sequence length="316" mass="35383">MPKVQRATYLPVLKEFLGCDIQISTFKYFLAVAETGSIRQAALDLHVSASAISRQIQNLEHGFQSALFERRPSGMYLTEEGGILALHMRRTIREMELAKARINELHDLLAGTLRYATIEGVARAWLFPTIDDFRETYPGVVFSGHIMGTEAVYEAVENDNVDFGIAMEGDPRHDIEVVRRFSTSFRAAMRNDHPLAGEEVIGLADLKPFDLTMLSAQFQTRRVLNAAQQRSGIKIRVGFELEHIELIKSQVVSTGGITILPDYAVAREASCNEMVVIDMNNEEFPPGGTLLCVRRGRELSRAASIFIEQLKQRSIP</sequence>
<dbReference type="InterPro" id="IPR036388">
    <property type="entry name" value="WH-like_DNA-bd_sf"/>
</dbReference>
<comment type="similarity">
    <text evidence="1">Belongs to the LysR transcriptional regulatory family.</text>
</comment>
<dbReference type="SUPFAM" id="SSF46785">
    <property type="entry name" value="Winged helix' DNA-binding domain"/>
    <property type="match status" value="1"/>
</dbReference>
<dbReference type="PANTHER" id="PTHR30419">
    <property type="entry name" value="HTH-TYPE TRANSCRIPTIONAL REGULATOR YBHD"/>
    <property type="match status" value="1"/>
</dbReference>
<dbReference type="SUPFAM" id="SSF53850">
    <property type="entry name" value="Periplasmic binding protein-like II"/>
    <property type="match status" value="1"/>
</dbReference>
<dbReference type="Gene3D" id="3.40.190.290">
    <property type="match status" value="1"/>
</dbReference>
<gene>
    <name evidence="6" type="ORF">ACFFHW_07700</name>
</gene>
<dbReference type="RefSeq" id="WP_245558764.1">
    <property type="nucleotide sequence ID" value="NZ_JBHLVX010000025.1"/>
</dbReference>
<comment type="caution">
    <text evidence="6">The sequence shown here is derived from an EMBL/GenBank/DDBJ whole genome shotgun (WGS) entry which is preliminary data.</text>
</comment>
<dbReference type="InterPro" id="IPR000847">
    <property type="entry name" value="LysR_HTH_N"/>
</dbReference>
<dbReference type="Pfam" id="PF00126">
    <property type="entry name" value="HTH_1"/>
    <property type="match status" value="1"/>
</dbReference>
<dbReference type="InterPro" id="IPR036390">
    <property type="entry name" value="WH_DNA-bd_sf"/>
</dbReference>
<proteinExistence type="inferred from homology"/>
<dbReference type="Gene3D" id="1.10.10.10">
    <property type="entry name" value="Winged helix-like DNA-binding domain superfamily/Winged helix DNA-binding domain"/>
    <property type="match status" value="1"/>
</dbReference>
<dbReference type="Proteomes" id="UP001589814">
    <property type="component" value="Unassembled WGS sequence"/>
</dbReference>
<evidence type="ECO:0000313" key="7">
    <source>
        <dbReference type="Proteomes" id="UP001589814"/>
    </source>
</evidence>
<evidence type="ECO:0000259" key="5">
    <source>
        <dbReference type="PROSITE" id="PS50931"/>
    </source>
</evidence>
<keyword evidence="7" id="KW-1185">Reference proteome</keyword>
<keyword evidence="3" id="KW-0238">DNA-binding</keyword>
<organism evidence="6 7">
    <name type="scientific">Kushneria aurantia</name>
    <dbReference type="NCBI Taxonomy" id="504092"/>
    <lineage>
        <taxon>Bacteria</taxon>
        <taxon>Pseudomonadati</taxon>
        <taxon>Pseudomonadota</taxon>
        <taxon>Gammaproteobacteria</taxon>
        <taxon>Oceanospirillales</taxon>
        <taxon>Halomonadaceae</taxon>
        <taxon>Kushneria</taxon>
    </lineage>
</organism>
<reference evidence="6 7" key="1">
    <citation type="submission" date="2024-09" db="EMBL/GenBank/DDBJ databases">
        <authorList>
            <person name="Sun Q."/>
            <person name="Mori K."/>
        </authorList>
    </citation>
    <scope>NUCLEOTIDE SEQUENCE [LARGE SCALE GENOMIC DNA]</scope>
    <source>
        <strain evidence="6 7">CCM 7415</strain>
    </source>
</reference>
<keyword evidence="2" id="KW-0805">Transcription regulation</keyword>
<evidence type="ECO:0000256" key="2">
    <source>
        <dbReference type="ARBA" id="ARBA00023015"/>
    </source>
</evidence>
<dbReference type="InterPro" id="IPR050950">
    <property type="entry name" value="HTH-type_LysR_regulators"/>
</dbReference>
<evidence type="ECO:0000313" key="6">
    <source>
        <dbReference type="EMBL" id="MFC0267872.1"/>
    </source>
</evidence>
<dbReference type="CDD" id="cd05466">
    <property type="entry name" value="PBP2_LTTR_substrate"/>
    <property type="match status" value="1"/>
</dbReference>
<protein>
    <submittedName>
        <fullName evidence="6">LysR family transcriptional regulator</fullName>
    </submittedName>
</protein>
<evidence type="ECO:0000256" key="3">
    <source>
        <dbReference type="ARBA" id="ARBA00023125"/>
    </source>
</evidence>
<dbReference type="PROSITE" id="PS50931">
    <property type="entry name" value="HTH_LYSR"/>
    <property type="match status" value="1"/>
</dbReference>
<keyword evidence="4" id="KW-0804">Transcription</keyword>